<dbReference type="SUPFAM" id="SSF53187">
    <property type="entry name" value="Zn-dependent exopeptidases"/>
    <property type="match status" value="1"/>
</dbReference>
<dbReference type="AlphaFoldDB" id="A0A1Y2K5B2"/>
<dbReference type="GO" id="GO:0008745">
    <property type="term" value="F:N-acetylmuramoyl-L-alanine amidase activity"/>
    <property type="evidence" value="ECO:0007669"/>
    <property type="project" value="UniProtKB-EC"/>
</dbReference>
<dbReference type="InterPro" id="IPR050695">
    <property type="entry name" value="N-acetylmuramoyl_amidase_3"/>
</dbReference>
<evidence type="ECO:0000256" key="2">
    <source>
        <dbReference type="ARBA" id="ARBA00011901"/>
    </source>
</evidence>
<dbReference type="Proteomes" id="UP000194003">
    <property type="component" value="Unassembled WGS sequence"/>
</dbReference>
<dbReference type="Gene3D" id="3.40.630.40">
    <property type="entry name" value="Zn-dependent exopeptidases"/>
    <property type="match status" value="1"/>
</dbReference>
<sequence>MDFDQLDNFDPQGHMQPISRRLLLGAMAMTASGLIVPARMAEAKPRPNRITDIRMWTAPDHSRIVFDLEKPVKHTLFRLKNPDRVVLDIRNAKLAHGNSVLRISDPVVKAFRTGIPKAGVTRAVFELNQSVRPRSFVLPASGNKGPRLVVDLFRKESLDVAVARQTPERPIGSKKPNRGKSVVVIDPGHGGEDPGAVGKQGTREKDVALSVSRRLADLINGQKGMEAHLTRTGDYYVSLKNRVSIARSHDADLFISLHADAFRLRSARGMSVYALSEKGKPSPDRAIRYLEERENDADLIGGVSLDKVVDREVAGILMDLSQRDSINRGLSLGQNLLSSLKQVPGGKLHYKNVKQAGFAVLKAPDIPSVLVEMAFLSNPREEWMLRKRSYQHAIASQLFKGANRFVESSRYLA</sequence>
<dbReference type="RefSeq" id="WP_158089352.1">
    <property type="nucleotide sequence ID" value="NZ_LVJN01000018.1"/>
</dbReference>
<dbReference type="InterPro" id="IPR021731">
    <property type="entry name" value="AMIN_dom"/>
</dbReference>
<keyword evidence="3" id="KW-0378">Hydrolase</keyword>
<evidence type="ECO:0000313" key="6">
    <source>
        <dbReference type="EMBL" id="OSM04874.1"/>
    </source>
</evidence>
<evidence type="ECO:0000259" key="5">
    <source>
        <dbReference type="SMART" id="SM00646"/>
    </source>
</evidence>
<dbReference type="PANTHER" id="PTHR30404:SF0">
    <property type="entry name" value="N-ACETYLMURAMOYL-L-ALANINE AMIDASE AMIC"/>
    <property type="match status" value="1"/>
</dbReference>
<dbReference type="CDD" id="cd02696">
    <property type="entry name" value="MurNAc-LAA"/>
    <property type="match status" value="1"/>
</dbReference>
<keyword evidence="7" id="KW-1185">Reference proteome</keyword>
<dbReference type="Gene3D" id="2.60.40.3500">
    <property type="match status" value="1"/>
</dbReference>
<gene>
    <name evidence="6" type="ORF">MAIT1_02975</name>
</gene>
<evidence type="ECO:0000313" key="7">
    <source>
        <dbReference type="Proteomes" id="UP000194003"/>
    </source>
</evidence>
<accession>A0A1Y2K5B2</accession>
<dbReference type="EC" id="3.5.1.28" evidence="2"/>
<dbReference type="SMART" id="SM00646">
    <property type="entry name" value="Ami_3"/>
    <property type="match status" value="1"/>
</dbReference>
<dbReference type="EMBL" id="LVJN01000018">
    <property type="protein sequence ID" value="OSM04874.1"/>
    <property type="molecule type" value="Genomic_DNA"/>
</dbReference>
<dbReference type="OrthoDB" id="9806267at2"/>
<dbReference type="Pfam" id="PF01520">
    <property type="entry name" value="Amidase_3"/>
    <property type="match status" value="1"/>
</dbReference>
<feature type="domain" description="MurNAc-LAA" evidence="5">
    <location>
        <begin position="243"/>
        <end position="403"/>
    </location>
</feature>
<dbReference type="GO" id="GO:0009253">
    <property type="term" value="P:peptidoglycan catabolic process"/>
    <property type="evidence" value="ECO:0007669"/>
    <property type="project" value="InterPro"/>
</dbReference>
<name>A0A1Y2K5B2_9PROT</name>
<protein>
    <recommendedName>
        <fullName evidence="2">N-acetylmuramoyl-L-alanine amidase</fullName>
        <ecNumber evidence="2">3.5.1.28</ecNumber>
    </recommendedName>
</protein>
<reference evidence="6 7" key="1">
    <citation type="journal article" date="2016" name="BMC Genomics">
        <title>Combined genomic and structural analyses of a cultured magnetotactic bacterium reveals its niche adaptation to a dynamic environment.</title>
        <authorList>
            <person name="Araujo A.C."/>
            <person name="Morillo V."/>
            <person name="Cypriano J."/>
            <person name="Teixeira L.C."/>
            <person name="Leao P."/>
            <person name="Lyra S."/>
            <person name="Almeida L.G."/>
            <person name="Bazylinski D.A."/>
            <person name="Vasconcellos A.T."/>
            <person name="Abreu F."/>
            <person name="Lins U."/>
        </authorList>
    </citation>
    <scope>NUCLEOTIDE SEQUENCE [LARGE SCALE GENOMIC DNA]</scope>
    <source>
        <strain evidence="6 7">IT-1</strain>
    </source>
</reference>
<feature type="region of interest" description="Disordered" evidence="4">
    <location>
        <begin position="168"/>
        <end position="204"/>
    </location>
</feature>
<proteinExistence type="predicted"/>
<dbReference type="Pfam" id="PF11741">
    <property type="entry name" value="AMIN"/>
    <property type="match status" value="1"/>
</dbReference>
<dbReference type="GO" id="GO:0030288">
    <property type="term" value="C:outer membrane-bounded periplasmic space"/>
    <property type="evidence" value="ECO:0007669"/>
    <property type="project" value="TreeGrafter"/>
</dbReference>
<evidence type="ECO:0000256" key="3">
    <source>
        <dbReference type="ARBA" id="ARBA00022801"/>
    </source>
</evidence>
<evidence type="ECO:0000256" key="4">
    <source>
        <dbReference type="SAM" id="MobiDB-lite"/>
    </source>
</evidence>
<organism evidence="6 7">
    <name type="scientific">Magnetofaba australis IT-1</name>
    <dbReference type="NCBI Taxonomy" id="1434232"/>
    <lineage>
        <taxon>Bacteria</taxon>
        <taxon>Pseudomonadati</taxon>
        <taxon>Pseudomonadota</taxon>
        <taxon>Magnetococcia</taxon>
        <taxon>Magnetococcales</taxon>
        <taxon>Magnetococcaceae</taxon>
        <taxon>Magnetofaba</taxon>
    </lineage>
</organism>
<comment type="caution">
    <text evidence="6">The sequence shown here is derived from an EMBL/GenBank/DDBJ whole genome shotgun (WGS) entry which is preliminary data.</text>
</comment>
<evidence type="ECO:0000256" key="1">
    <source>
        <dbReference type="ARBA" id="ARBA00001561"/>
    </source>
</evidence>
<dbReference type="STRING" id="1434232.MAIT1_02975"/>
<dbReference type="InterPro" id="IPR002508">
    <property type="entry name" value="MurNAc-LAA_cat"/>
</dbReference>
<dbReference type="PANTHER" id="PTHR30404">
    <property type="entry name" value="N-ACETYLMURAMOYL-L-ALANINE AMIDASE"/>
    <property type="match status" value="1"/>
</dbReference>
<comment type="catalytic activity">
    <reaction evidence="1">
        <text>Hydrolyzes the link between N-acetylmuramoyl residues and L-amino acid residues in certain cell-wall glycopeptides.</text>
        <dbReference type="EC" id="3.5.1.28"/>
    </reaction>
</comment>